<dbReference type="Proteomes" id="UP000574769">
    <property type="component" value="Unassembled WGS sequence"/>
</dbReference>
<dbReference type="InterPro" id="IPR035906">
    <property type="entry name" value="MetI-like_sf"/>
</dbReference>
<keyword evidence="11" id="KW-0997">Cell inner membrane</keyword>
<dbReference type="EMBL" id="JACHNY010000005">
    <property type="protein sequence ID" value="MBB4618585.1"/>
    <property type="molecule type" value="Genomic_DNA"/>
</dbReference>
<dbReference type="PROSITE" id="PS50928">
    <property type="entry name" value="ABC_TM1"/>
    <property type="match status" value="1"/>
</dbReference>
<feature type="transmembrane region" description="Helical" evidence="10">
    <location>
        <begin position="17"/>
        <end position="37"/>
    </location>
</feature>
<evidence type="ECO:0000259" key="12">
    <source>
        <dbReference type="PROSITE" id="PS50928"/>
    </source>
</evidence>
<comment type="subcellular location">
    <subcellularLocation>
        <location evidence="11">Cell inner membrane</location>
        <topology evidence="11">Multi-pass membrane protein</topology>
    </subcellularLocation>
    <subcellularLocation>
        <location evidence="2 10">Cell membrane</location>
        <topology evidence="2 10">Multi-pass membrane protein</topology>
    </subcellularLocation>
</comment>
<evidence type="ECO:0000256" key="5">
    <source>
        <dbReference type="ARBA" id="ARBA00022475"/>
    </source>
</evidence>
<comment type="caution">
    <text evidence="13">The sequence shown here is derived from an EMBL/GenBank/DDBJ whole genome shotgun (WGS) entry which is preliminary data.</text>
</comment>
<evidence type="ECO:0000256" key="1">
    <source>
        <dbReference type="ARBA" id="ARBA00002949"/>
    </source>
</evidence>
<feature type="transmembrane region" description="Helical" evidence="10">
    <location>
        <begin position="49"/>
        <end position="72"/>
    </location>
</feature>
<keyword evidence="4 10" id="KW-0813">Transport</keyword>
<dbReference type="PANTHER" id="PTHR30183:SF3">
    <property type="entry name" value="MOLYBDENUM TRANSPORT SYSTEM PERMEASE PROTEIN MODB"/>
    <property type="match status" value="1"/>
</dbReference>
<dbReference type="InterPro" id="IPR011867">
    <property type="entry name" value="ModB_ABC"/>
</dbReference>
<evidence type="ECO:0000256" key="4">
    <source>
        <dbReference type="ARBA" id="ARBA00022448"/>
    </source>
</evidence>
<evidence type="ECO:0000313" key="13">
    <source>
        <dbReference type="EMBL" id="MBB4618585.1"/>
    </source>
</evidence>
<feature type="transmembrane region" description="Helical" evidence="10">
    <location>
        <begin position="137"/>
        <end position="161"/>
    </location>
</feature>
<dbReference type="AlphaFoldDB" id="A0A7W7AM13"/>
<dbReference type="PANTHER" id="PTHR30183">
    <property type="entry name" value="MOLYBDENUM TRANSPORT SYSTEM PERMEASE PROTEIN MODB"/>
    <property type="match status" value="1"/>
</dbReference>
<evidence type="ECO:0000256" key="8">
    <source>
        <dbReference type="ARBA" id="ARBA00022989"/>
    </source>
</evidence>
<evidence type="ECO:0000313" key="14">
    <source>
        <dbReference type="Proteomes" id="UP000574769"/>
    </source>
</evidence>
<keyword evidence="8 10" id="KW-1133">Transmembrane helix</keyword>
<feature type="transmembrane region" description="Helical" evidence="10">
    <location>
        <begin position="84"/>
        <end position="108"/>
    </location>
</feature>
<dbReference type="NCBIfam" id="TIGR02141">
    <property type="entry name" value="modB_ABC"/>
    <property type="match status" value="1"/>
</dbReference>
<organism evidence="13 14">
    <name type="scientific">Sphingomonas abaci</name>
    <dbReference type="NCBI Taxonomy" id="237611"/>
    <lineage>
        <taxon>Bacteria</taxon>
        <taxon>Pseudomonadati</taxon>
        <taxon>Pseudomonadota</taxon>
        <taxon>Alphaproteobacteria</taxon>
        <taxon>Sphingomonadales</taxon>
        <taxon>Sphingomonadaceae</taxon>
        <taxon>Sphingomonas</taxon>
    </lineage>
</organism>
<dbReference type="NCBIfam" id="NF006939">
    <property type="entry name" value="PRK09421.1"/>
    <property type="match status" value="1"/>
</dbReference>
<proteinExistence type="inferred from homology"/>
<evidence type="ECO:0000256" key="3">
    <source>
        <dbReference type="ARBA" id="ARBA00007069"/>
    </source>
</evidence>
<keyword evidence="5" id="KW-1003">Cell membrane</keyword>
<evidence type="ECO:0000256" key="10">
    <source>
        <dbReference type="RuleBase" id="RU363032"/>
    </source>
</evidence>
<dbReference type="InterPro" id="IPR000515">
    <property type="entry name" value="MetI-like"/>
</dbReference>
<evidence type="ECO:0000256" key="9">
    <source>
        <dbReference type="ARBA" id="ARBA00023136"/>
    </source>
</evidence>
<comment type="similarity">
    <text evidence="3 11">Belongs to the binding-protein-dependent transport system permease family. CysTW subfamily.</text>
</comment>
<dbReference type="SUPFAM" id="SSF161098">
    <property type="entry name" value="MetI-like"/>
    <property type="match status" value="1"/>
</dbReference>
<accession>A0A7W7AM13</accession>
<gene>
    <name evidence="13" type="ORF">GGQ96_002728</name>
</gene>
<sequence length="229" mass="23952">MLLTPEEGQALLLSLRIAGWATFWGMIAATGFAWLLARHRFPGRVLLDALLHAPLILPPVVIGFVLLMLFGAQGPIGQWLDAHWGVRLAFTPAGAALAAGVSAFPLMLRAVRQAIEAVDPRLEEAARSLGAGPWDRAVTIVLPLALPGLVAGGVIGFAAALGEFGAVITFAANIPGETQTLPLAIYSALQVPGEEGAALRLSLLSFAAALAGLLLSEVLLRHGRRRAGR</sequence>
<evidence type="ECO:0000256" key="2">
    <source>
        <dbReference type="ARBA" id="ARBA00004651"/>
    </source>
</evidence>
<evidence type="ECO:0000256" key="7">
    <source>
        <dbReference type="ARBA" id="ARBA00022692"/>
    </source>
</evidence>
<dbReference type="Pfam" id="PF00528">
    <property type="entry name" value="BPD_transp_1"/>
    <property type="match status" value="1"/>
</dbReference>
<keyword evidence="9 10" id="KW-0472">Membrane</keyword>
<protein>
    <recommendedName>
        <fullName evidence="11">Molybdenum transport system permease</fullName>
    </recommendedName>
</protein>
<dbReference type="RefSeq" id="WP_184115557.1">
    <property type="nucleotide sequence ID" value="NZ_JACHNY010000005.1"/>
</dbReference>
<dbReference type="GO" id="GO:0005886">
    <property type="term" value="C:plasma membrane"/>
    <property type="evidence" value="ECO:0007669"/>
    <property type="project" value="UniProtKB-SubCell"/>
</dbReference>
<evidence type="ECO:0000256" key="11">
    <source>
        <dbReference type="RuleBase" id="RU365097"/>
    </source>
</evidence>
<reference evidence="13 14" key="1">
    <citation type="submission" date="2020-08" db="EMBL/GenBank/DDBJ databases">
        <title>Genomic Encyclopedia of Type Strains, Phase IV (KMG-IV): sequencing the most valuable type-strain genomes for metagenomic binning, comparative biology and taxonomic classification.</title>
        <authorList>
            <person name="Goeker M."/>
        </authorList>
    </citation>
    <scope>NUCLEOTIDE SEQUENCE [LARGE SCALE GENOMIC DNA]</scope>
    <source>
        <strain evidence="13 14">DSM 15867</strain>
    </source>
</reference>
<comment type="function">
    <text evidence="1 11">Part of the binding-protein-dependent transport system for molybdenum; probably responsible for the translocation of the substrate across the membrane.</text>
</comment>
<keyword evidence="6 11" id="KW-0500">Molybdenum</keyword>
<dbReference type="CDD" id="cd06261">
    <property type="entry name" value="TM_PBP2"/>
    <property type="match status" value="1"/>
</dbReference>
<dbReference type="GO" id="GO:0015098">
    <property type="term" value="F:molybdate ion transmembrane transporter activity"/>
    <property type="evidence" value="ECO:0007669"/>
    <property type="project" value="UniProtKB-UniRule"/>
</dbReference>
<evidence type="ECO:0000256" key="6">
    <source>
        <dbReference type="ARBA" id="ARBA00022505"/>
    </source>
</evidence>
<keyword evidence="14" id="KW-1185">Reference proteome</keyword>
<dbReference type="Gene3D" id="1.10.3720.10">
    <property type="entry name" value="MetI-like"/>
    <property type="match status" value="1"/>
</dbReference>
<feature type="transmembrane region" description="Helical" evidence="10">
    <location>
        <begin position="197"/>
        <end position="220"/>
    </location>
</feature>
<feature type="domain" description="ABC transmembrane type-1" evidence="12">
    <location>
        <begin position="11"/>
        <end position="216"/>
    </location>
</feature>
<name>A0A7W7AM13_9SPHN</name>
<keyword evidence="7 10" id="KW-0812">Transmembrane</keyword>